<accession>A0A914HNV0</accession>
<name>A0A914HNV0_GLORO</name>
<organism evidence="1 2">
    <name type="scientific">Globodera rostochiensis</name>
    <name type="common">Golden nematode worm</name>
    <name type="synonym">Heterodera rostochiensis</name>
    <dbReference type="NCBI Taxonomy" id="31243"/>
    <lineage>
        <taxon>Eukaryota</taxon>
        <taxon>Metazoa</taxon>
        <taxon>Ecdysozoa</taxon>
        <taxon>Nematoda</taxon>
        <taxon>Chromadorea</taxon>
        <taxon>Rhabditida</taxon>
        <taxon>Tylenchina</taxon>
        <taxon>Tylenchomorpha</taxon>
        <taxon>Tylenchoidea</taxon>
        <taxon>Heteroderidae</taxon>
        <taxon>Heteroderinae</taxon>
        <taxon>Globodera</taxon>
    </lineage>
</organism>
<protein>
    <submittedName>
        <fullName evidence="2">Transposase</fullName>
    </submittedName>
</protein>
<dbReference type="AlphaFoldDB" id="A0A914HNV0"/>
<evidence type="ECO:0000313" key="1">
    <source>
        <dbReference type="Proteomes" id="UP000887572"/>
    </source>
</evidence>
<dbReference type="Proteomes" id="UP000887572">
    <property type="component" value="Unplaced"/>
</dbReference>
<sequence>MKAELKRGGFKNSYKQEIDETVAKELGLSFTTINRWKRKLGQTTPNKHSHSEQKKLMKRYYEIKNQNPKTIDGDIAKMLKIGIDTLYRWKKQFKRQQFRSNSVDVEENAVANVQQIGKKSI</sequence>
<dbReference type="WBParaSite" id="Gr19_v10_g3257.t1">
    <property type="protein sequence ID" value="Gr19_v10_g3257.t1"/>
    <property type="gene ID" value="Gr19_v10_g3257"/>
</dbReference>
<evidence type="ECO:0000313" key="2">
    <source>
        <dbReference type="WBParaSite" id="Gr19_v10_g3257.t1"/>
    </source>
</evidence>
<reference evidence="2" key="1">
    <citation type="submission" date="2022-11" db="UniProtKB">
        <authorList>
            <consortium name="WormBaseParasite"/>
        </authorList>
    </citation>
    <scope>IDENTIFICATION</scope>
</reference>
<keyword evidence="1" id="KW-1185">Reference proteome</keyword>
<proteinExistence type="predicted"/>